<dbReference type="CDD" id="cd16329">
    <property type="entry name" value="LolA_like"/>
    <property type="match status" value="1"/>
</dbReference>
<feature type="chain" id="PRO_5018091041" evidence="1">
    <location>
        <begin position="23"/>
        <end position="452"/>
    </location>
</feature>
<evidence type="ECO:0000313" key="2">
    <source>
        <dbReference type="EMBL" id="ROH93259.1"/>
    </source>
</evidence>
<dbReference type="EMBL" id="RJVO01000001">
    <property type="protein sequence ID" value="ROH93259.1"/>
    <property type="molecule type" value="Genomic_DNA"/>
</dbReference>
<accession>A0A3N0VKG8</accession>
<dbReference type="RefSeq" id="WP_123210114.1">
    <property type="nucleotide sequence ID" value="NZ_RJVO01000001.1"/>
</dbReference>
<organism evidence="2 3">
    <name type="scientific">Stagnimonas aquatica</name>
    <dbReference type="NCBI Taxonomy" id="2689987"/>
    <lineage>
        <taxon>Bacteria</taxon>
        <taxon>Pseudomonadati</taxon>
        <taxon>Pseudomonadota</taxon>
        <taxon>Gammaproteobacteria</taxon>
        <taxon>Nevskiales</taxon>
        <taxon>Nevskiaceae</taxon>
        <taxon>Stagnimonas</taxon>
    </lineage>
</organism>
<dbReference type="Proteomes" id="UP000282106">
    <property type="component" value="Unassembled WGS sequence"/>
</dbReference>
<comment type="caution">
    <text evidence="2">The sequence shown here is derived from an EMBL/GenBank/DDBJ whole genome shotgun (WGS) entry which is preliminary data.</text>
</comment>
<reference evidence="2 3" key="1">
    <citation type="submission" date="2018-10" db="EMBL/GenBank/DDBJ databases">
        <authorList>
            <person name="Chen W.-M."/>
        </authorList>
    </citation>
    <scope>NUCLEOTIDE SEQUENCE [LARGE SCALE GENOMIC DNA]</scope>
    <source>
        <strain evidence="2 3">THS-13</strain>
    </source>
</reference>
<name>A0A3N0VKG8_9GAMM</name>
<dbReference type="Gene3D" id="2.50.20.10">
    <property type="entry name" value="Lipoprotein localisation LolA/LolB/LppX"/>
    <property type="match status" value="1"/>
</dbReference>
<dbReference type="InterPro" id="IPR010752">
    <property type="entry name" value="DUF1329"/>
</dbReference>
<dbReference type="Pfam" id="PF07044">
    <property type="entry name" value="DUF1329"/>
    <property type="match status" value="1"/>
</dbReference>
<evidence type="ECO:0000313" key="3">
    <source>
        <dbReference type="Proteomes" id="UP000282106"/>
    </source>
</evidence>
<evidence type="ECO:0000256" key="1">
    <source>
        <dbReference type="SAM" id="SignalP"/>
    </source>
</evidence>
<proteinExistence type="predicted"/>
<sequence length="452" mass="50379">MRSPAKLTALFAAALSSMTALAAVPAAEADKLGTTLTPIGAEKAGNAAGTIPAWTGGQTSVVAGFKTGGHYPDPFADDKPLFTIDSASADKYKDNLSPGQLAMFKRYPTFKMKVYPTRRSASYPAGIYAETKANATKVKLVQGGNGIEGTTGGVPFPIPQSGLEAIWNHLTVYKGDTYATSWAQAPVTAGGDYNLVKFDYEYDFSYGNQKKTPEQRDPNLLFYFLQIIKEPPRLAGSILLVDDFIDQVKTPRKAWTYNPGQRRVRLAPTVSYDNPGTAADGLRTNDDFFMYNGATDRYDWKLVGKKEMYIPYNGYKINGPSVKVKDVLMPGHINPDNARYELHRVWVVEANLKAGTSHVYKRRSFYLDEDSWVIHVVDKYDNRDQLWRVDELHSLNYYDVPFLAPGLELHYDLQSGRYIAMGLRNEETKVYEPIVRSPADFTPDALRTKGTR</sequence>
<protein>
    <submittedName>
        <fullName evidence="2">DUF1329 domain-containing protein</fullName>
    </submittedName>
</protein>
<dbReference type="InParanoid" id="A0A3N0VKG8"/>
<gene>
    <name evidence="2" type="ORF">ED208_01670</name>
</gene>
<dbReference type="AlphaFoldDB" id="A0A3N0VKG8"/>
<feature type="signal peptide" evidence="1">
    <location>
        <begin position="1"/>
        <end position="22"/>
    </location>
</feature>
<keyword evidence="1" id="KW-0732">Signal</keyword>
<keyword evidence="3" id="KW-1185">Reference proteome</keyword>